<feature type="binding site" evidence="5">
    <location>
        <begin position="89"/>
        <end position="92"/>
    </location>
    <ligand>
        <name>5-phospho-alpha-D-ribose 1-diphosphate</name>
        <dbReference type="ChEBI" id="CHEBI:58017"/>
    </ligand>
</feature>
<reference evidence="8 9" key="1">
    <citation type="submission" date="2014-02" db="EMBL/GenBank/DDBJ databases">
        <title>Draft genome sequence of Lysinibacillus boronitolerans NBRC 103108.</title>
        <authorList>
            <person name="Zhang F."/>
            <person name="Wang G."/>
            <person name="Zhang L."/>
        </authorList>
    </citation>
    <scope>NUCLEOTIDE SEQUENCE [LARGE SCALE GENOMIC DNA]</scope>
    <source>
        <strain evidence="8 9">NBRC 103108</strain>
    </source>
</reference>
<evidence type="ECO:0000256" key="3">
    <source>
        <dbReference type="ARBA" id="ARBA00022822"/>
    </source>
</evidence>
<protein>
    <recommendedName>
        <fullName evidence="5">Anthranilate phosphoribosyltransferase</fullName>
        <ecNumber evidence="5">2.4.2.18</ecNumber>
    </recommendedName>
</protein>
<dbReference type="InterPro" id="IPR000312">
    <property type="entry name" value="Glycosyl_Trfase_fam3"/>
</dbReference>
<dbReference type="PANTHER" id="PTHR43285:SF2">
    <property type="entry name" value="ANTHRANILATE PHOSPHORIBOSYLTRANSFERASE"/>
    <property type="match status" value="1"/>
</dbReference>
<accession>A0ABR4Y3K5</accession>
<dbReference type="SUPFAM" id="SSF52418">
    <property type="entry name" value="Nucleoside phosphorylase/phosphoribosyltransferase catalytic domain"/>
    <property type="match status" value="1"/>
</dbReference>
<dbReference type="SUPFAM" id="SSF47648">
    <property type="entry name" value="Nucleoside phosphorylase/phosphoribosyltransferase N-terminal domain"/>
    <property type="match status" value="1"/>
</dbReference>
<evidence type="ECO:0000256" key="4">
    <source>
        <dbReference type="ARBA" id="ARBA00023141"/>
    </source>
</evidence>
<dbReference type="InterPro" id="IPR035902">
    <property type="entry name" value="Nuc_phospho_transferase"/>
</dbReference>
<keyword evidence="5" id="KW-0479">Metal-binding</keyword>
<dbReference type="InterPro" id="IPR005940">
    <property type="entry name" value="Anthranilate_Pribosyl_Tfrase"/>
</dbReference>
<dbReference type="Proteomes" id="UP000030487">
    <property type="component" value="Unassembled WGS sequence"/>
</dbReference>
<evidence type="ECO:0000256" key="2">
    <source>
        <dbReference type="ARBA" id="ARBA00022679"/>
    </source>
</evidence>
<comment type="subunit">
    <text evidence="5">Homodimer.</text>
</comment>
<comment type="pathway">
    <text evidence="5">Amino-acid biosynthesis; L-tryptophan biosynthesis; L-tryptophan from chorismate: step 2/5.</text>
</comment>
<dbReference type="InterPro" id="IPR017459">
    <property type="entry name" value="Glycosyl_Trfase_fam3_N_dom"/>
</dbReference>
<feature type="binding site" evidence="5">
    <location>
        <position position="224"/>
    </location>
    <ligand>
        <name>Mg(2+)</name>
        <dbReference type="ChEBI" id="CHEBI:18420"/>
        <label>2</label>
    </ligand>
</feature>
<dbReference type="RefSeq" id="WP_016991642.1">
    <property type="nucleotide sequence ID" value="NZ_AVCW01000023.1"/>
</dbReference>
<feature type="binding site" evidence="5">
    <location>
        <position position="79"/>
    </location>
    <ligand>
        <name>anthranilate</name>
        <dbReference type="ChEBI" id="CHEBI:16567"/>
        <label>1</label>
    </ligand>
</feature>
<keyword evidence="2 5" id="KW-0808">Transferase</keyword>
<sequence length="342" mass="36564">MERLQRKVLQGTHLMYEEMLQAAQWLFQDDTPKEEIASFLTALSAKGETAHEVAALATIMRSFALDIAVKEGSYMDNCGTGGDGLHTFNISTASAFVLAGAGVKIAKHGNRKISSSSGSSDVLEALGIHTAISIPQTAHLLEREGIAFIYAPNVHPKLKRIGEIRRSLGKPTIFNLVGPLTNPVPLSTQFTGINRPNFVMEYASVLQMLGRERAIVVSGPQGLDEASLAGQNTLVLVDKGDLIPFSLTAEDVGLQTAPLEAIRGGNADENAVIMQKILAGEQSPYLDTVVLNAGIGLFGYGQAETIKEGVAMAKESVFSGRAQQKLEAVVTYSKQIKEVEVG</sequence>
<dbReference type="Pfam" id="PF00591">
    <property type="entry name" value="Glycos_transf_3"/>
    <property type="match status" value="1"/>
</dbReference>
<evidence type="ECO:0000259" key="6">
    <source>
        <dbReference type="Pfam" id="PF00591"/>
    </source>
</evidence>
<feature type="binding site" evidence="5">
    <location>
        <position position="110"/>
    </location>
    <ligand>
        <name>anthranilate</name>
        <dbReference type="ChEBI" id="CHEBI:16567"/>
        <label>1</label>
    </ligand>
</feature>
<feature type="binding site" evidence="5">
    <location>
        <begin position="107"/>
        <end position="115"/>
    </location>
    <ligand>
        <name>5-phospho-alpha-D-ribose 1-diphosphate</name>
        <dbReference type="ChEBI" id="CHEBI:58017"/>
    </ligand>
</feature>
<comment type="caution">
    <text evidence="5">Lacks conserved residue(s) required for the propagation of feature annotation.</text>
</comment>
<feature type="domain" description="Glycosyl transferase family 3 N-terminal" evidence="7">
    <location>
        <begin position="6"/>
        <end position="64"/>
    </location>
</feature>
<comment type="similarity">
    <text evidence="5">Belongs to the anthranilate phosphoribosyltransferase family.</text>
</comment>
<dbReference type="Gene3D" id="3.40.1030.10">
    <property type="entry name" value="Nucleoside phosphorylase/phosphoribosyltransferase catalytic domain"/>
    <property type="match status" value="1"/>
</dbReference>
<keyword evidence="9" id="KW-1185">Reference proteome</keyword>
<comment type="caution">
    <text evidence="8">The sequence shown here is derived from an EMBL/GenBank/DDBJ whole genome shotgun (WGS) entry which is preliminary data.</text>
</comment>
<feature type="binding site" evidence="5">
    <location>
        <position position="165"/>
    </location>
    <ligand>
        <name>anthranilate</name>
        <dbReference type="ChEBI" id="CHEBI:16567"/>
        <label>2</label>
    </ligand>
</feature>
<comment type="function">
    <text evidence="5">Catalyzes the transfer of the phosphoribosyl group of 5-phosphorylribose-1-pyrophosphate (PRPP) to anthranilate to yield N-(5'-phosphoribosyl)-anthranilate (PRA).</text>
</comment>
<dbReference type="Gene3D" id="1.20.970.10">
    <property type="entry name" value="Transferase, Pyrimidine Nucleoside Phosphorylase, Chain C"/>
    <property type="match status" value="1"/>
</dbReference>
<evidence type="ECO:0000313" key="8">
    <source>
        <dbReference type="EMBL" id="KGR88484.1"/>
    </source>
</evidence>
<dbReference type="Pfam" id="PF02885">
    <property type="entry name" value="Glycos_trans_3N"/>
    <property type="match status" value="1"/>
</dbReference>
<keyword evidence="3 5" id="KW-0822">Tryptophan biosynthesis</keyword>
<evidence type="ECO:0000256" key="5">
    <source>
        <dbReference type="HAMAP-Rule" id="MF_00211"/>
    </source>
</evidence>
<evidence type="ECO:0000256" key="1">
    <source>
        <dbReference type="ARBA" id="ARBA00022676"/>
    </source>
</evidence>
<feature type="binding site" evidence="5">
    <location>
        <position position="119"/>
    </location>
    <ligand>
        <name>5-phospho-alpha-D-ribose 1-diphosphate</name>
        <dbReference type="ChEBI" id="CHEBI:58017"/>
    </ligand>
</feature>
<dbReference type="EMBL" id="JPVR01000059">
    <property type="protein sequence ID" value="KGR88484.1"/>
    <property type="molecule type" value="Genomic_DNA"/>
</dbReference>
<dbReference type="InterPro" id="IPR036320">
    <property type="entry name" value="Glycosyl_Trfase_fam3_N_dom_sf"/>
</dbReference>
<dbReference type="HAMAP" id="MF_00211">
    <property type="entry name" value="TrpD"/>
    <property type="match status" value="1"/>
</dbReference>
<name>A0ABR4Y3K5_9BACI</name>
<feature type="domain" description="Glycosyl transferase family 3" evidence="6">
    <location>
        <begin position="73"/>
        <end position="322"/>
    </location>
</feature>
<feature type="binding site" evidence="5">
    <location>
        <begin position="82"/>
        <end position="83"/>
    </location>
    <ligand>
        <name>5-phospho-alpha-D-ribose 1-diphosphate</name>
        <dbReference type="ChEBI" id="CHEBI:58017"/>
    </ligand>
</feature>
<feature type="binding site" evidence="5">
    <location>
        <position position="91"/>
    </location>
    <ligand>
        <name>Mg(2+)</name>
        <dbReference type="ChEBI" id="CHEBI:18420"/>
        <label>1</label>
    </ligand>
</feature>
<dbReference type="PANTHER" id="PTHR43285">
    <property type="entry name" value="ANTHRANILATE PHOSPHORIBOSYLTRANSFERASE"/>
    <property type="match status" value="1"/>
</dbReference>
<dbReference type="NCBIfam" id="TIGR01245">
    <property type="entry name" value="trpD"/>
    <property type="match status" value="1"/>
</dbReference>
<keyword evidence="5" id="KW-0028">Amino-acid biosynthesis</keyword>
<feature type="binding site" evidence="5">
    <location>
        <position position="225"/>
    </location>
    <ligand>
        <name>Mg(2+)</name>
        <dbReference type="ChEBI" id="CHEBI:18420"/>
        <label>2</label>
    </ligand>
</feature>
<evidence type="ECO:0000259" key="7">
    <source>
        <dbReference type="Pfam" id="PF02885"/>
    </source>
</evidence>
<organism evidence="8 9">
    <name type="scientific">Lysinibacillus boronitolerans JCM 21713 = 10a = NBRC 103108</name>
    <dbReference type="NCBI Taxonomy" id="1294264"/>
    <lineage>
        <taxon>Bacteria</taxon>
        <taxon>Bacillati</taxon>
        <taxon>Bacillota</taxon>
        <taxon>Bacilli</taxon>
        <taxon>Bacillales</taxon>
        <taxon>Bacillaceae</taxon>
        <taxon>Lysinibacillus</taxon>
    </lineage>
</organism>
<dbReference type="EC" id="2.4.2.18" evidence="5"/>
<comment type="cofactor">
    <cofactor evidence="5">
        <name>Mg(2+)</name>
        <dbReference type="ChEBI" id="CHEBI:18420"/>
    </cofactor>
    <text evidence="5">Binds 2 magnesium ions per monomer.</text>
</comment>
<keyword evidence="1 5" id="KW-0328">Glycosyltransferase</keyword>
<feature type="binding site" evidence="5">
    <location>
        <position position="79"/>
    </location>
    <ligand>
        <name>5-phospho-alpha-D-ribose 1-diphosphate</name>
        <dbReference type="ChEBI" id="CHEBI:58017"/>
    </ligand>
</feature>
<gene>
    <name evidence="5" type="primary">trpD</name>
    <name evidence="8" type="ORF">CD31_03730</name>
</gene>
<feature type="binding site" evidence="5">
    <location>
        <position position="225"/>
    </location>
    <ligand>
        <name>Mg(2+)</name>
        <dbReference type="ChEBI" id="CHEBI:18420"/>
        <label>1</label>
    </ligand>
</feature>
<comment type="catalytic activity">
    <reaction evidence="5">
        <text>N-(5-phospho-beta-D-ribosyl)anthranilate + diphosphate = 5-phospho-alpha-D-ribose 1-diphosphate + anthranilate</text>
        <dbReference type="Rhea" id="RHEA:11768"/>
        <dbReference type="ChEBI" id="CHEBI:16567"/>
        <dbReference type="ChEBI" id="CHEBI:18277"/>
        <dbReference type="ChEBI" id="CHEBI:33019"/>
        <dbReference type="ChEBI" id="CHEBI:58017"/>
        <dbReference type="EC" id="2.4.2.18"/>
    </reaction>
</comment>
<feature type="binding site" evidence="5">
    <location>
        <position position="87"/>
    </location>
    <ligand>
        <name>5-phospho-alpha-D-ribose 1-diphosphate</name>
        <dbReference type="ChEBI" id="CHEBI:58017"/>
    </ligand>
</feature>
<evidence type="ECO:0000313" key="9">
    <source>
        <dbReference type="Proteomes" id="UP000030487"/>
    </source>
</evidence>
<dbReference type="GO" id="GO:0016757">
    <property type="term" value="F:glycosyltransferase activity"/>
    <property type="evidence" value="ECO:0007669"/>
    <property type="project" value="UniProtKB-KW"/>
</dbReference>
<proteinExistence type="inferred from homology"/>
<keyword evidence="4 5" id="KW-0057">Aromatic amino acid biosynthesis</keyword>
<keyword evidence="5" id="KW-0460">Magnesium</keyword>